<feature type="compositionally biased region" description="Basic residues" evidence="7">
    <location>
        <begin position="1"/>
        <end position="12"/>
    </location>
</feature>
<dbReference type="Pfam" id="PF13365">
    <property type="entry name" value="Trypsin_2"/>
    <property type="match status" value="1"/>
</dbReference>
<dbReference type="PRINTS" id="PR00839">
    <property type="entry name" value="V8PROTEASE"/>
</dbReference>
<dbReference type="PANTHER" id="PTHR43019:SF23">
    <property type="entry name" value="PROTEASE DO-LIKE 5, CHLOROPLASTIC"/>
    <property type="match status" value="1"/>
</dbReference>
<keyword evidence="5 6" id="KW-0720">Serine protease</keyword>
<protein>
    <recommendedName>
        <fullName evidence="6">Serine protease</fullName>
        <ecNumber evidence="6">3.4.21.-</ecNumber>
    </recommendedName>
</protein>
<gene>
    <name evidence="8" type="ORF">DL546_006699</name>
</gene>
<comment type="caution">
    <text evidence="8">The sequence shown here is derived from an EMBL/GenBank/DDBJ whole genome shotgun (WGS) entry which is preliminary data.</text>
</comment>
<accession>A0A420YI55</accession>
<keyword evidence="3" id="KW-0732">Signal</keyword>
<feature type="region of interest" description="Disordered" evidence="7">
    <location>
        <begin position="1"/>
        <end position="51"/>
    </location>
</feature>
<evidence type="ECO:0000313" key="9">
    <source>
        <dbReference type="Proteomes" id="UP000275385"/>
    </source>
</evidence>
<organism evidence="8 9">
    <name type="scientific">Coniochaeta pulveracea</name>
    <dbReference type="NCBI Taxonomy" id="177199"/>
    <lineage>
        <taxon>Eukaryota</taxon>
        <taxon>Fungi</taxon>
        <taxon>Dikarya</taxon>
        <taxon>Ascomycota</taxon>
        <taxon>Pezizomycotina</taxon>
        <taxon>Sordariomycetes</taxon>
        <taxon>Sordariomycetidae</taxon>
        <taxon>Coniochaetales</taxon>
        <taxon>Coniochaetaceae</taxon>
        <taxon>Coniochaeta</taxon>
    </lineage>
</organism>
<evidence type="ECO:0000256" key="7">
    <source>
        <dbReference type="SAM" id="MobiDB-lite"/>
    </source>
</evidence>
<feature type="compositionally biased region" description="Polar residues" evidence="7">
    <location>
        <begin position="31"/>
        <end position="47"/>
    </location>
</feature>
<dbReference type="InterPro" id="IPR043504">
    <property type="entry name" value="Peptidase_S1_PA_chymotrypsin"/>
</dbReference>
<dbReference type="EC" id="3.4.21.-" evidence="6"/>
<dbReference type="GO" id="GO:0008236">
    <property type="term" value="F:serine-type peptidase activity"/>
    <property type="evidence" value="ECO:0007669"/>
    <property type="project" value="UniProtKB-KW"/>
</dbReference>
<dbReference type="PANTHER" id="PTHR43019">
    <property type="entry name" value="SERINE ENDOPROTEASE DEGS"/>
    <property type="match status" value="1"/>
</dbReference>
<proteinExistence type="inferred from homology"/>
<dbReference type="OrthoDB" id="4217619at2759"/>
<dbReference type="EMBL" id="QVQW01000008">
    <property type="protein sequence ID" value="RKU47557.1"/>
    <property type="molecule type" value="Genomic_DNA"/>
</dbReference>
<dbReference type="SUPFAM" id="SSF50494">
    <property type="entry name" value="Trypsin-like serine proteases"/>
    <property type="match status" value="1"/>
</dbReference>
<evidence type="ECO:0000256" key="6">
    <source>
        <dbReference type="RuleBase" id="RU004296"/>
    </source>
</evidence>
<keyword evidence="4 6" id="KW-0378">Hydrolase</keyword>
<evidence type="ECO:0000256" key="4">
    <source>
        <dbReference type="ARBA" id="ARBA00022801"/>
    </source>
</evidence>
<dbReference type="STRING" id="177199.A0A420YI55"/>
<dbReference type="Proteomes" id="UP000275385">
    <property type="component" value="Unassembled WGS sequence"/>
</dbReference>
<evidence type="ECO:0000256" key="1">
    <source>
        <dbReference type="ARBA" id="ARBA00008764"/>
    </source>
</evidence>
<keyword evidence="2 6" id="KW-0645">Protease</keyword>
<dbReference type="Gene3D" id="2.40.10.10">
    <property type="entry name" value="Trypsin-like serine proteases"/>
    <property type="match status" value="2"/>
</dbReference>
<comment type="similarity">
    <text evidence="1 6">Belongs to the peptidase S1B family.</text>
</comment>
<sequence>MTFSPRRTRLQRRQLSSATTSKAIDPAVTADPSSLPSLQQEGANPISNIPVRPPISVTRLPRADHNLLLTKHDLLKSQSINVPQDLKRRAPDAASATLIFAQQEAGTAVCIHPSGLLLTCAHCIAKEAADVKPEKTFWLLFASGTVVGARCVAWDQHRDLALLRIVAAAGVDDSSVTVAFPAVQVADYRPLLGAQLVCIGHPGSEDFEAAEPGVKTGYDVLHLSTGTFHGYAEGQDLQDNSDIGALKHDCWTYWGHSGAPLLERDSGRLVGLHSSWDDETGMRRGIALEALKEFLEGRL</sequence>
<dbReference type="InterPro" id="IPR009003">
    <property type="entry name" value="Peptidase_S1_PA"/>
</dbReference>
<dbReference type="AlphaFoldDB" id="A0A420YI55"/>
<dbReference type="InterPro" id="IPR008256">
    <property type="entry name" value="Peptidase_S1B"/>
</dbReference>
<dbReference type="GO" id="GO:0006508">
    <property type="term" value="P:proteolysis"/>
    <property type="evidence" value="ECO:0007669"/>
    <property type="project" value="UniProtKB-KW"/>
</dbReference>
<name>A0A420YI55_9PEZI</name>
<reference evidence="8 9" key="1">
    <citation type="submission" date="2018-08" db="EMBL/GenBank/DDBJ databases">
        <title>Draft genome of the lignicolous fungus Coniochaeta pulveracea.</title>
        <authorList>
            <person name="Borstlap C.J."/>
            <person name="De Witt R.N."/>
            <person name="Botha A."/>
            <person name="Volschenk H."/>
        </authorList>
    </citation>
    <scope>NUCLEOTIDE SEQUENCE [LARGE SCALE GENOMIC DNA]</scope>
    <source>
        <strain evidence="8 9">CAB683</strain>
    </source>
</reference>
<keyword evidence="9" id="KW-1185">Reference proteome</keyword>
<evidence type="ECO:0000256" key="2">
    <source>
        <dbReference type="ARBA" id="ARBA00022670"/>
    </source>
</evidence>
<evidence type="ECO:0000256" key="5">
    <source>
        <dbReference type="ARBA" id="ARBA00022825"/>
    </source>
</evidence>
<evidence type="ECO:0000256" key="3">
    <source>
        <dbReference type="ARBA" id="ARBA00022729"/>
    </source>
</evidence>
<evidence type="ECO:0000313" key="8">
    <source>
        <dbReference type="EMBL" id="RKU47557.1"/>
    </source>
</evidence>